<evidence type="ECO:0000313" key="3">
    <source>
        <dbReference type="Proteomes" id="UP001314205"/>
    </source>
</evidence>
<dbReference type="InterPro" id="IPR038275">
    <property type="entry name" value="Nuf2_N_sf"/>
</dbReference>
<keyword evidence="1" id="KW-0175">Coiled coil</keyword>
<reference evidence="2 3" key="1">
    <citation type="submission" date="2023-11" db="EMBL/GenBank/DDBJ databases">
        <authorList>
            <person name="Hedman E."/>
            <person name="Englund M."/>
            <person name="Stromberg M."/>
            <person name="Nyberg Akerstrom W."/>
            <person name="Nylinder S."/>
            <person name="Jareborg N."/>
            <person name="Kallberg Y."/>
            <person name="Kronander E."/>
        </authorList>
    </citation>
    <scope>NUCLEOTIDE SEQUENCE [LARGE SCALE GENOMIC DNA]</scope>
</reference>
<gene>
    <name evidence="2" type="ORF">PARMNEM_LOCUS19402</name>
</gene>
<proteinExistence type="predicted"/>
<feature type="coiled-coil region" evidence="1">
    <location>
        <begin position="330"/>
        <end position="424"/>
    </location>
</feature>
<keyword evidence="3" id="KW-1185">Reference proteome</keyword>
<dbReference type="Proteomes" id="UP001314205">
    <property type="component" value="Unassembled WGS sequence"/>
</dbReference>
<feature type="coiled-coil region" evidence="1">
    <location>
        <begin position="251"/>
        <end position="285"/>
    </location>
</feature>
<dbReference type="EMBL" id="CAVLGL010000126">
    <property type="protein sequence ID" value="CAK1600676.1"/>
    <property type="molecule type" value="Genomic_DNA"/>
</dbReference>
<comment type="caution">
    <text evidence="2">The sequence shown here is derived from an EMBL/GenBank/DDBJ whole genome shotgun (WGS) entry which is preliminary data.</text>
</comment>
<dbReference type="Gene3D" id="1.10.418.60">
    <property type="entry name" value="Ncd80 complex, Nuf2 subunit"/>
    <property type="match status" value="1"/>
</dbReference>
<name>A0AAV1M479_9NEOP</name>
<evidence type="ECO:0000256" key="1">
    <source>
        <dbReference type="SAM" id="Coils"/>
    </source>
</evidence>
<feature type="coiled-coil region" evidence="1">
    <location>
        <begin position="156"/>
        <end position="222"/>
    </location>
</feature>
<protein>
    <submittedName>
        <fullName evidence="2">Uncharacterized protein</fullName>
    </submittedName>
</protein>
<dbReference type="AlphaFoldDB" id="A0AAV1M479"/>
<accession>A0AAV1M479</accession>
<evidence type="ECO:0000313" key="2">
    <source>
        <dbReference type="EMBL" id="CAK1600676.1"/>
    </source>
</evidence>
<organism evidence="2 3">
    <name type="scientific">Parnassius mnemosyne</name>
    <name type="common">clouded apollo</name>
    <dbReference type="NCBI Taxonomy" id="213953"/>
    <lineage>
        <taxon>Eukaryota</taxon>
        <taxon>Metazoa</taxon>
        <taxon>Ecdysozoa</taxon>
        <taxon>Arthropoda</taxon>
        <taxon>Hexapoda</taxon>
        <taxon>Insecta</taxon>
        <taxon>Pterygota</taxon>
        <taxon>Neoptera</taxon>
        <taxon>Endopterygota</taxon>
        <taxon>Lepidoptera</taxon>
        <taxon>Glossata</taxon>
        <taxon>Ditrysia</taxon>
        <taxon>Papilionoidea</taxon>
        <taxon>Papilionidae</taxon>
        <taxon>Parnassiinae</taxon>
        <taxon>Parnassini</taxon>
        <taxon>Parnassius</taxon>
        <taxon>Driopa</taxon>
    </lineage>
</organism>
<sequence>MEKRMQYWIAYRILSPASTVEQFTENWNRDFPSYPLTLDDLKKSHKVMSALLHVFDRLGIDKDTIFQAPPEESNNKHFIYYWDLIPVINMTRIINHLISVMPQVGTNITINHFLQPTAKTSHPILLLLYNLMLFNEERLRDIAPYEEELFSKINEVKTLEDGKNRLLEKLNEQAEEKGKRAERLEKLDTEIIHLEEELKHEKEAHEEEKKELDIILNEDKQTDILLEQKKTHRDCLIAEVEKKRAQRVYDADDIKAQAEQAAQNNQEAEEKLNCLKATLMNKENSLKNLHAIKPNLDTGINLLHEIIKLSESMKDYDSDDLESDSQDGELEVINTESNELEAQLADLRAARAEVAKKLQENQAKRQQEMMLAETNLREAEEKERKRVESAKKLTQRLEELKHRRTTYEEEKAELMDELTRIKNDFSNSLKSIEDSLIKKTLDVKKRIEDKIRNRNNM</sequence>